<dbReference type="OrthoDB" id="3070253at2759"/>
<accession>A0A6A4I7R2</accession>
<reference evidence="1" key="1">
    <citation type="journal article" date="2019" name="Environ. Microbiol.">
        <title>Fungal ecological strategies reflected in gene transcription - a case study of two litter decomposers.</title>
        <authorList>
            <person name="Barbi F."/>
            <person name="Kohler A."/>
            <person name="Barry K."/>
            <person name="Baskaran P."/>
            <person name="Daum C."/>
            <person name="Fauchery L."/>
            <person name="Ihrmark K."/>
            <person name="Kuo A."/>
            <person name="LaButti K."/>
            <person name="Lipzen A."/>
            <person name="Morin E."/>
            <person name="Grigoriev I.V."/>
            <person name="Henrissat B."/>
            <person name="Lindahl B."/>
            <person name="Martin F."/>
        </authorList>
    </citation>
    <scope>NUCLEOTIDE SEQUENCE</scope>
    <source>
        <strain evidence="1">JB14</strain>
    </source>
</reference>
<dbReference type="SUPFAM" id="SSF52047">
    <property type="entry name" value="RNI-like"/>
    <property type="match status" value="1"/>
</dbReference>
<name>A0A6A4I7R2_9AGAR</name>
<evidence type="ECO:0000313" key="2">
    <source>
        <dbReference type="Proteomes" id="UP000799118"/>
    </source>
</evidence>
<protein>
    <recommendedName>
        <fullName evidence="3">F-box domain-containing protein</fullName>
    </recommendedName>
</protein>
<dbReference type="EMBL" id="ML769392">
    <property type="protein sequence ID" value="KAE9408062.1"/>
    <property type="molecule type" value="Genomic_DNA"/>
</dbReference>
<dbReference type="InterPro" id="IPR032675">
    <property type="entry name" value="LRR_dom_sf"/>
</dbReference>
<dbReference type="AlphaFoldDB" id="A0A6A4I7R2"/>
<keyword evidence="2" id="KW-1185">Reference proteome</keyword>
<evidence type="ECO:0000313" key="1">
    <source>
        <dbReference type="EMBL" id="KAE9408062.1"/>
    </source>
</evidence>
<dbReference type="Proteomes" id="UP000799118">
    <property type="component" value="Unassembled WGS sequence"/>
</dbReference>
<organism evidence="1 2">
    <name type="scientific">Gymnopus androsaceus JB14</name>
    <dbReference type="NCBI Taxonomy" id="1447944"/>
    <lineage>
        <taxon>Eukaryota</taxon>
        <taxon>Fungi</taxon>
        <taxon>Dikarya</taxon>
        <taxon>Basidiomycota</taxon>
        <taxon>Agaricomycotina</taxon>
        <taxon>Agaricomycetes</taxon>
        <taxon>Agaricomycetidae</taxon>
        <taxon>Agaricales</taxon>
        <taxon>Marasmiineae</taxon>
        <taxon>Omphalotaceae</taxon>
        <taxon>Gymnopus</taxon>
    </lineage>
</organism>
<sequence length="390" mass="44057">MMERRIPNELVDCILENLYFDRHTLLNCALVGRAWVRSSQRGIFREIVLHLPSGFAPPIIDAYLKAPTFLHALFLEKPYLASYVRTLELQSFAHAATPVYTATASLVQRLSEVKKLIFHFVEWKSLPPLLKAVLTEICKAPSVTHFCAIQFELPTFAELASLLSGMKNLKVLDASVVCEDSKVPNSLPESEMKPRHIQLSDLRFTSSFLPFTTWFQQDWCPFEVGNLNSLEITSEVDIVTLQYFGTNLRQLKLRQTRPYAGLELDLAHLGCTPNLRNLSLMSSCENNPDVWIWVLFSPLLDGNLFPLQHLTIGLLIRHSQSNLLQPHHWKSWASIDALLAKPEFASLKTVDFKLIAARGYHIPGGVGKSLSEKLPFLEGSGKLVVHIMND</sequence>
<proteinExistence type="predicted"/>
<gene>
    <name evidence="1" type="ORF">BT96DRAFT_1013544</name>
</gene>
<evidence type="ECO:0008006" key="3">
    <source>
        <dbReference type="Google" id="ProtNLM"/>
    </source>
</evidence>
<dbReference type="Gene3D" id="3.80.10.10">
    <property type="entry name" value="Ribonuclease Inhibitor"/>
    <property type="match status" value="1"/>
</dbReference>